<dbReference type="Gene3D" id="3.40.50.1820">
    <property type="entry name" value="alpha/beta hydrolase"/>
    <property type="match status" value="1"/>
</dbReference>
<comment type="catalytic activity">
    <reaction evidence="3">
        <text>5-enolpyruvoyl-6-hydroxy-2-succinyl-cyclohex-3-ene-1-carboxylate = (1R,6R)-6-hydroxy-2-succinyl-cyclohexa-2,4-diene-1-carboxylate + pyruvate</text>
        <dbReference type="Rhea" id="RHEA:25597"/>
        <dbReference type="ChEBI" id="CHEBI:15361"/>
        <dbReference type="ChEBI" id="CHEBI:58689"/>
        <dbReference type="ChEBI" id="CHEBI:58818"/>
        <dbReference type="EC" id="4.2.99.20"/>
    </reaction>
</comment>
<dbReference type="PANTHER" id="PTHR42916">
    <property type="entry name" value="2-SUCCINYL-5-ENOLPYRUVYL-6-HYDROXY-3-CYCLOHEXENE-1-CARBOXYLATE SYNTHASE"/>
    <property type="match status" value="1"/>
</dbReference>
<keyword evidence="2 3" id="KW-0456">Lyase</keyword>
<dbReference type="EC" id="4.2.99.20" evidence="3"/>
<proteinExistence type="inferred from homology"/>
<dbReference type="HAMAP" id="MF_01660">
    <property type="entry name" value="MenH"/>
    <property type="match status" value="1"/>
</dbReference>
<comment type="caution">
    <text evidence="5">The sequence shown here is derived from an EMBL/GenBank/DDBJ whole genome shotgun (WGS) entry which is preliminary data.</text>
</comment>
<reference evidence="5" key="1">
    <citation type="submission" date="2021-11" db="EMBL/GenBank/DDBJ databases">
        <title>Vibrio ZSDE26 sp. nov. and Vibrio ZSDZ34 sp. nov., isolated from coastal seawater in Qingdao.</title>
        <authorList>
            <person name="Zhang P."/>
        </authorList>
    </citation>
    <scope>NUCLEOTIDE SEQUENCE</scope>
    <source>
        <strain evidence="5">ZSDE26</strain>
    </source>
</reference>
<evidence type="ECO:0000313" key="5">
    <source>
        <dbReference type="EMBL" id="MCK6262066.1"/>
    </source>
</evidence>
<dbReference type="GO" id="GO:0070205">
    <property type="term" value="F:2-succinyl-6-hydroxy-2,4-cyclohexadiene-1-carboxylate synthase activity"/>
    <property type="evidence" value="ECO:0007669"/>
    <property type="project" value="UniProtKB-UniRule"/>
</dbReference>
<feature type="domain" description="AB hydrolase-1" evidence="4">
    <location>
        <begin position="18"/>
        <end position="250"/>
    </location>
</feature>
<evidence type="ECO:0000259" key="4">
    <source>
        <dbReference type="Pfam" id="PF12697"/>
    </source>
</evidence>
<comment type="pathway">
    <text evidence="3">Quinol/quinone metabolism; 1,4-dihydroxy-2-naphthoate biosynthesis; 1,4-dihydroxy-2-naphthoate from chorismate: step 3/7.</text>
</comment>
<evidence type="ECO:0000256" key="2">
    <source>
        <dbReference type="ARBA" id="ARBA00023239"/>
    </source>
</evidence>
<dbReference type="Pfam" id="PF12697">
    <property type="entry name" value="Abhydrolase_6"/>
    <property type="match status" value="1"/>
</dbReference>
<evidence type="ECO:0000313" key="6">
    <source>
        <dbReference type="Proteomes" id="UP001139559"/>
    </source>
</evidence>
<comment type="subunit">
    <text evidence="3">Monomer.</text>
</comment>
<dbReference type="InterPro" id="IPR000073">
    <property type="entry name" value="AB_hydrolase_1"/>
</dbReference>
<evidence type="ECO:0000256" key="1">
    <source>
        <dbReference type="ARBA" id="ARBA00022428"/>
    </source>
</evidence>
<dbReference type="PANTHER" id="PTHR42916:SF1">
    <property type="entry name" value="PROTEIN PHYLLO, CHLOROPLASTIC"/>
    <property type="match status" value="1"/>
</dbReference>
<dbReference type="EMBL" id="JAJHVV010000001">
    <property type="protein sequence ID" value="MCK6262066.1"/>
    <property type="molecule type" value="Genomic_DNA"/>
</dbReference>
<dbReference type="InterPro" id="IPR022485">
    <property type="entry name" value="SHCHC_synthase_MenH"/>
</dbReference>
<dbReference type="GO" id="GO:0009234">
    <property type="term" value="P:menaquinone biosynthetic process"/>
    <property type="evidence" value="ECO:0007669"/>
    <property type="project" value="UniProtKB-UniRule"/>
</dbReference>
<keyword evidence="1 3" id="KW-0474">Menaquinone biosynthesis</keyword>
<name>A0A9X1XFV2_9VIBR</name>
<comment type="function">
    <text evidence="3">Catalyzes a proton abstraction reaction that results in 2,5-elimination of pyruvate from 2-succinyl-5-enolpyruvyl-6-hydroxy-3-cyclohexene-1-carboxylate (SEPHCHC) and the formation of 2-succinyl-6-hydroxy-2,4-cyclohexadiene-1-carboxylate (SHCHC).</text>
</comment>
<comment type="pathway">
    <text evidence="3">Quinol/quinone metabolism; menaquinone biosynthesis.</text>
</comment>
<gene>
    <name evidence="3 5" type="primary">menH</name>
    <name evidence="5" type="ORF">KP803_02115</name>
</gene>
<keyword evidence="6" id="KW-1185">Reference proteome</keyword>
<organism evidence="5 6">
    <name type="scientific">Vibrio amylolyticus</name>
    <dbReference type="NCBI Taxonomy" id="2847292"/>
    <lineage>
        <taxon>Bacteria</taxon>
        <taxon>Pseudomonadati</taxon>
        <taxon>Pseudomonadota</taxon>
        <taxon>Gammaproteobacteria</taxon>
        <taxon>Vibrionales</taxon>
        <taxon>Vibrionaceae</taxon>
        <taxon>Vibrio</taxon>
    </lineage>
</organism>
<comment type="similarity">
    <text evidence="3">Belongs to the AB hydrolase superfamily. MenH family.</text>
</comment>
<protein>
    <recommendedName>
        <fullName evidence="3">Putative 2-succinyl-6-hydroxy-2,4-cyclohexadiene-1-carboxylate synthase</fullName>
        <shortName evidence="3">SHCHC synthase</shortName>
        <ecNumber evidence="3">4.2.99.20</ecNumber>
    </recommendedName>
</protein>
<sequence>MLHSRHFHQPHNQQKPTLVFLHGLLGSGEDWSATLDRLHSFSCITIDLPGHGQSVEMTCYDFDDCCDMISKALIAHLPKAQPIVIIGYSMGGRIAMHGAATCRFSALNLQGLVIEGGNFGLLDAENKQKRLSNDERWAERFIHEPIEQVLIDWYQQGVFSSLNHEQKQLLQLKRSANLGCSIAKVLLATSLAKQQHLLAALTRLAIPMHYVCGEKDTKFSQIAFKSGLRYSKVSGAGHNVHQECPEQFAQVVHQFVNGFYEREIE</sequence>
<dbReference type="SUPFAM" id="SSF53474">
    <property type="entry name" value="alpha/beta-Hydrolases"/>
    <property type="match status" value="1"/>
</dbReference>
<dbReference type="NCBIfam" id="NF008340">
    <property type="entry name" value="PRK11126.1"/>
    <property type="match status" value="1"/>
</dbReference>
<evidence type="ECO:0000256" key="3">
    <source>
        <dbReference type="HAMAP-Rule" id="MF_01660"/>
    </source>
</evidence>
<dbReference type="NCBIfam" id="TIGR03695">
    <property type="entry name" value="menH_SHCHC"/>
    <property type="match status" value="1"/>
</dbReference>
<dbReference type="RefSeq" id="WP_248007175.1">
    <property type="nucleotide sequence ID" value="NZ_JAJHVV010000001.1"/>
</dbReference>
<accession>A0A9X1XFV2</accession>
<dbReference type="InterPro" id="IPR029058">
    <property type="entry name" value="AB_hydrolase_fold"/>
</dbReference>
<dbReference type="AlphaFoldDB" id="A0A9X1XFV2"/>
<dbReference type="Proteomes" id="UP001139559">
    <property type="component" value="Unassembled WGS sequence"/>
</dbReference>